<dbReference type="Pfam" id="PF13426">
    <property type="entry name" value="PAS_9"/>
    <property type="match status" value="1"/>
</dbReference>
<dbReference type="InterPro" id="IPR001633">
    <property type="entry name" value="EAL_dom"/>
</dbReference>
<dbReference type="NCBIfam" id="TIGR00254">
    <property type="entry name" value="GGDEF"/>
    <property type="match status" value="1"/>
</dbReference>
<name>A0AB39UXP6_9GAMM</name>
<dbReference type="InterPro" id="IPR029787">
    <property type="entry name" value="Nucleotide_cyclase"/>
</dbReference>
<dbReference type="SMART" id="SM00267">
    <property type="entry name" value="GGDEF"/>
    <property type="match status" value="1"/>
</dbReference>
<dbReference type="CDD" id="cd01948">
    <property type="entry name" value="EAL"/>
    <property type="match status" value="1"/>
</dbReference>
<proteinExistence type="predicted"/>
<sequence>MSHTLTKQRIAGFAMALLGLVNLAASVMNSQWTLFWLSQQAQSVWSLVSVILLTGGLGIWAHAYHRSWQHLMRQAPDPTTESGRHAMMLDQALKTGKTLALIVDSLGRIDYASPYVCKLTGFDENELLGQSLDRLSPSPRQCALENISGVWLGDMLHDGWQGEIACRGREGQMIWTAVNVTRVTWHGDETRYVIHAIDITELKHTSEHIKAMALYDELTGLANRRLFADRLEQALRACHRDQTRLAIMFLDLDQFKRINDTLGHDAGDALLQTVAERLKACVREKDTVARLGGDEFVILLTDVHEAGVVSRVADNVIAQIKEPVMVGTTELMVSTSVGITLAPDDGAEVDTLMKNADLALYKAKSMGRDGYQFFTDELNRKAIRRMTIEHELRAALRSEEFSLTFQPQFDLKTGRIVRAEALLRWHHPERGLMNPGDFLDVAEDTGLISQLGAWVLKQATTQTRLLQNLTGKPLQVAVNLSHKQFHDPALVDNVMQALQASDLPAQFLVLEITESMLLKDLAHCSRVLRQLKRFGVSISIDDFGSGYSSLSYLRKLPIDILKVDRAFIRDIPEQLADMEVTAAIIALAHKLGLKVAAEGVENVDQHDFLVIHNCDYAQGYYYSHPLTFEEMFRYTSDAPVAPRA</sequence>
<keyword evidence="2" id="KW-0472">Membrane</keyword>
<evidence type="ECO:0000313" key="6">
    <source>
        <dbReference type="EMBL" id="XDT72974.1"/>
    </source>
</evidence>
<evidence type="ECO:0000259" key="5">
    <source>
        <dbReference type="PROSITE" id="PS50887"/>
    </source>
</evidence>
<dbReference type="NCBIfam" id="TIGR00229">
    <property type="entry name" value="sensory_box"/>
    <property type="match status" value="1"/>
</dbReference>
<reference evidence="6" key="1">
    <citation type="submission" date="2024-05" db="EMBL/GenBank/DDBJ databases">
        <title>Genome sequencing of novel strain.</title>
        <authorList>
            <person name="Ganbat D."/>
            <person name="Ganbat S."/>
            <person name="Lee S.-J."/>
        </authorList>
    </citation>
    <scope>NUCLEOTIDE SEQUENCE</scope>
    <source>
        <strain evidence="6">SMD15-11</strain>
    </source>
</reference>
<protein>
    <submittedName>
        <fullName evidence="6">EAL domain-containing protein</fullName>
    </submittedName>
</protein>
<accession>A0AB39UXP6</accession>
<dbReference type="RefSeq" id="WP_369601975.1">
    <property type="nucleotide sequence ID" value="NZ_CP154858.1"/>
</dbReference>
<keyword evidence="2" id="KW-1133">Transmembrane helix</keyword>
<organism evidence="6">
    <name type="scientific">Thermohahella caldifontis</name>
    <dbReference type="NCBI Taxonomy" id="3142973"/>
    <lineage>
        <taxon>Bacteria</taxon>
        <taxon>Pseudomonadati</taxon>
        <taxon>Pseudomonadota</taxon>
        <taxon>Gammaproteobacteria</taxon>
        <taxon>Oceanospirillales</taxon>
        <taxon>Hahellaceae</taxon>
        <taxon>Thermohahella</taxon>
    </lineage>
</organism>
<dbReference type="SUPFAM" id="SSF141868">
    <property type="entry name" value="EAL domain-like"/>
    <property type="match status" value="1"/>
</dbReference>
<dbReference type="AlphaFoldDB" id="A0AB39UXP6"/>
<feature type="transmembrane region" description="Helical" evidence="2">
    <location>
        <begin position="42"/>
        <end position="64"/>
    </location>
</feature>
<feature type="domain" description="PAS" evidence="3">
    <location>
        <begin position="85"/>
        <end position="159"/>
    </location>
</feature>
<dbReference type="Pfam" id="PF00563">
    <property type="entry name" value="EAL"/>
    <property type="match status" value="1"/>
</dbReference>
<dbReference type="KEGG" id="tcd:AAIA72_03030"/>
<dbReference type="PROSITE" id="PS50883">
    <property type="entry name" value="EAL"/>
    <property type="match status" value="1"/>
</dbReference>
<feature type="domain" description="GGDEF" evidence="5">
    <location>
        <begin position="243"/>
        <end position="376"/>
    </location>
</feature>
<dbReference type="InterPro" id="IPR000014">
    <property type="entry name" value="PAS"/>
</dbReference>
<evidence type="ECO:0000259" key="4">
    <source>
        <dbReference type="PROSITE" id="PS50883"/>
    </source>
</evidence>
<dbReference type="PROSITE" id="PS50887">
    <property type="entry name" value="GGDEF"/>
    <property type="match status" value="1"/>
</dbReference>
<dbReference type="SMART" id="SM00086">
    <property type="entry name" value="PAC"/>
    <property type="match status" value="1"/>
</dbReference>
<dbReference type="PANTHER" id="PTHR44757">
    <property type="entry name" value="DIGUANYLATE CYCLASE DGCP"/>
    <property type="match status" value="1"/>
</dbReference>
<dbReference type="CDD" id="cd01949">
    <property type="entry name" value="GGDEF"/>
    <property type="match status" value="1"/>
</dbReference>
<evidence type="ECO:0000256" key="2">
    <source>
        <dbReference type="SAM" id="Phobius"/>
    </source>
</evidence>
<dbReference type="Pfam" id="PF00990">
    <property type="entry name" value="GGDEF"/>
    <property type="match status" value="1"/>
</dbReference>
<keyword evidence="2" id="KW-0812">Transmembrane</keyword>
<dbReference type="InterPro" id="IPR000160">
    <property type="entry name" value="GGDEF_dom"/>
</dbReference>
<evidence type="ECO:0000259" key="3">
    <source>
        <dbReference type="PROSITE" id="PS50112"/>
    </source>
</evidence>
<feature type="domain" description="EAL" evidence="4">
    <location>
        <begin position="385"/>
        <end position="639"/>
    </location>
</feature>
<dbReference type="EMBL" id="CP154858">
    <property type="protein sequence ID" value="XDT72974.1"/>
    <property type="molecule type" value="Genomic_DNA"/>
</dbReference>
<dbReference type="InterPro" id="IPR043128">
    <property type="entry name" value="Rev_trsase/Diguanyl_cyclase"/>
</dbReference>
<dbReference type="InterPro" id="IPR035965">
    <property type="entry name" value="PAS-like_dom_sf"/>
</dbReference>
<dbReference type="Gene3D" id="3.30.450.20">
    <property type="entry name" value="PAS domain"/>
    <property type="match status" value="1"/>
</dbReference>
<dbReference type="CDD" id="cd00130">
    <property type="entry name" value="PAS"/>
    <property type="match status" value="1"/>
</dbReference>
<dbReference type="SMART" id="SM00052">
    <property type="entry name" value="EAL"/>
    <property type="match status" value="1"/>
</dbReference>
<dbReference type="SUPFAM" id="SSF55073">
    <property type="entry name" value="Nucleotide cyclase"/>
    <property type="match status" value="1"/>
</dbReference>
<dbReference type="InterPro" id="IPR001610">
    <property type="entry name" value="PAC"/>
</dbReference>
<dbReference type="GO" id="GO:0003824">
    <property type="term" value="F:catalytic activity"/>
    <property type="evidence" value="ECO:0007669"/>
    <property type="project" value="UniProtKB-ARBA"/>
</dbReference>
<dbReference type="SUPFAM" id="SSF55785">
    <property type="entry name" value="PYP-like sensor domain (PAS domain)"/>
    <property type="match status" value="1"/>
</dbReference>
<dbReference type="InterPro" id="IPR052155">
    <property type="entry name" value="Biofilm_reg_signaling"/>
</dbReference>
<dbReference type="PROSITE" id="PS50112">
    <property type="entry name" value="PAS"/>
    <property type="match status" value="1"/>
</dbReference>
<dbReference type="Gene3D" id="3.30.70.270">
    <property type="match status" value="1"/>
</dbReference>
<dbReference type="FunFam" id="3.30.70.270:FF:000001">
    <property type="entry name" value="Diguanylate cyclase domain protein"/>
    <property type="match status" value="1"/>
</dbReference>
<dbReference type="PANTHER" id="PTHR44757:SF2">
    <property type="entry name" value="BIOFILM ARCHITECTURE MAINTENANCE PROTEIN MBAA"/>
    <property type="match status" value="1"/>
</dbReference>
<gene>
    <name evidence="6" type="ORF">AAIA72_03030</name>
</gene>
<comment type="cofactor">
    <cofactor evidence="1">
        <name>Mg(2+)</name>
        <dbReference type="ChEBI" id="CHEBI:18420"/>
    </cofactor>
</comment>
<dbReference type="Gene3D" id="3.20.20.450">
    <property type="entry name" value="EAL domain"/>
    <property type="match status" value="1"/>
</dbReference>
<evidence type="ECO:0000256" key="1">
    <source>
        <dbReference type="ARBA" id="ARBA00001946"/>
    </source>
</evidence>
<dbReference type="InterPro" id="IPR035919">
    <property type="entry name" value="EAL_sf"/>
</dbReference>